<dbReference type="Proteomes" id="UP000274515">
    <property type="component" value="Unassembled WGS sequence"/>
</dbReference>
<proteinExistence type="inferred from homology"/>
<dbReference type="InterPro" id="IPR011991">
    <property type="entry name" value="ArsR-like_HTH"/>
</dbReference>
<comment type="caution">
    <text evidence="2">The sequence shown here is derived from an EMBL/GenBank/DDBJ whole genome shotgun (WGS) entry which is preliminary data.</text>
</comment>
<dbReference type="SUPFAM" id="SSF46785">
    <property type="entry name" value="Winged helix' DNA-binding domain"/>
    <property type="match status" value="1"/>
</dbReference>
<dbReference type="CDD" id="cd23763">
    <property type="entry name" value="ASKHA_ATPase_ROK"/>
    <property type="match status" value="1"/>
</dbReference>
<sequence>MSSAKPSLELLRSLTDEHVLRAVMEAQRITRTQIASRTGISKPTVSDSVRRLSEAGVLVDTGERTTGRGRAGSYYSLSEDCGAVLVASITPSGVVAEAVDAFGRVVAREQEPIGRAPGAEVAADVLAQVAARVQRAGHGPLRCAVVSAADPVDRETGRLVQLPDVPFLVGDLDPVAVVDPLVDGPVLVDNDVNWAARAEQGQGCAAGVDDFVYVYLDEGLGCAVVTDGSVRRGHRGFAGEIAHLHTEGPGGTAVPLIEVFAALGLRRRGTTAVDVEALHEAIADDGATGEEVRRALSRAVHGVLAAAVALADPELIVLGGSWGADPTMVRSLDEQFAEAPRHVPVVPAGLTEPEIAGARAHGVEELRNHIIASPR</sequence>
<accession>A0A3R8P5L2</accession>
<gene>
    <name evidence="2" type="ORF">EIL87_12115</name>
</gene>
<dbReference type="Gene3D" id="1.10.10.10">
    <property type="entry name" value="Winged helix-like DNA-binding domain superfamily/Winged helix DNA-binding domain"/>
    <property type="match status" value="1"/>
</dbReference>
<evidence type="ECO:0000313" key="3">
    <source>
        <dbReference type="Proteomes" id="UP000274515"/>
    </source>
</evidence>
<evidence type="ECO:0000256" key="1">
    <source>
        <dbReference type="ARBA" id="ARBA00006479"/>
    </source>
</evidence>
<dbReference type="SUPFAM" id="SSF53067">
    <property type="entry name" value="Actin-like ATPase domain"/>
    <property type="match status" value="1"/>
</dbReference>
<name>A0A3R8P5L2_9PSEU</name>
<dbReference type="Gene3D" id="3.30.420.40">
    <property type="match status" value="2"/>
</dbReference>
<dbReference type="Pfam" id="PF00480">
    <property type="entry name" value="ROK"/>
    <property type="match status" value="1"/>
</dbReference>
<dbReference type="EMBL" id="RSAA01000010">
    <property type="protein sequence ID" value="RRO17016.1"/>
    <property type="molecule type" value="Genomic_DNA"/>
</dbReference>
<dbReference type="AlphaFoldDB" id="A0A3R8P5L2"/>
<keyword evidence="3" id="KW-1185">Reference proteome</keyword>
<dbReference type="CDD" id="cd00090">
    <property type="entry name" value="HTH_ARSR"/>
    <property type="match status" value="1"/>
</dbReference>
<evidence type="ECO:0000313" key="2">
    <source>
        <dbReference type="EMBL" id="RRO17016.1"/>
    </source>
</evidence>
<organism evidence="2 3">
    <name type="scientific">Saccharopolyspora rhizosphaerae</name>
    <dbReference type="NCBI Taxonomy" id="2492662"/>
    <lineage>
        <taxon>Bacteria</taxon>
        <taxon>Bacillati</taxon>
        <taxon>Actinomycetota</taxon>
        <taxon>Actinomycetes</taxon>
        <taxon>Pseudonocardiales</taxon>
        <taxon>Pseudonocardiaceae</taxon>
        <taxon>Saccharopolyspora</taxon>
    </lineage>
</organism>
<dbReference type="RefSeq" id="WP_125090342.1">
    <property type="nucleotide sequence ID" value="NZ_RSAA01000010.1"/>
</dbReference>
<reference evidence="2 3" key="1">
    <citation type="submission" date="2018-11" db="EMBL/GenBank/DDBJ databases">
        <title>Saccharopolyspora rhizosphaerae sp. nov., an actinomycete isolated from rhizosphere soil in Thailand.</title>
        <authorList>
            <person name="Intra B."/>
            <person name="Euanorasetr J."/>
            <person name="Take A."/>
            <person name="Inahashi Y."/>
            <person name="Mori M."/>
            <person name="Panbangred W."/>
            <person name="Matsumoto A."/>
        </authorList>
    </citation>
    <scope>NUCLEOTIDE SEQUENCE [LARGE SCALE GENOMIC DNA]</scope>
    <source>
        <strain evidence="2 3">H219</strain>
    </source>
</reference>
<dbReference type="InterPro" id="IPR043129">
    <property type="entry name" value="ATPase_NBD"/>
</dbReference>
<dbReference type="PANTHER" id="PTHR18964">
    <property type="entry name" value="ROK (REPRESSOR, ORF, KINASE) FAMILY"/>
    <property type="match status" value="1"/>
</dbReference>
<comment type="similarity">
    <text evidence="1">Belongs to the ROK (NagC/XylR) family.</text>
</comment>
<dbReference type="OrthoDB" id="3189808at2"/>
<dbReference type="InterPro" id="IPR036390">
    <property type="entry name" value="WH_DNA-bd_sf"/>
</dbReference>
<protein>
    <submittedName>
        <fullName evidence="2">ROK family transcriptional regulator</fullName>
    </submittedName>
</protein>
<dbReference type="PANTHER" id="PTHR18964:SF149">
    <property type="entry name" value="BIFUNCTIONAL UDP-N-ACETYLGLUCOSAMINE 2-EPIMERASE_N-ACETYLMANNOSAMINE KINASE"/>
    <property type="match status" value="1"/>
</dbReference>
<dbReference type="Pfam" id="PF13412">
    <property type="entry name" value="HTH_24"/>
    <property type="match status" value="1"/>
</dbReference>
<dbReference type="InterPro" id="IPR000600">
    <property type="entry name" value="ROK"/>
</dbReference>
<dbReference type="InterPro" id="IPR036388">
    <property type="entry name" value="WH-like_DNA-bd_sf"/>
</dbReference>